<proteinExistence type="predicted"/>
<keyword evidence="4" id="KW-0804">Transcription</keyword>
<dbReference type="SMART" id="SM00066">
    <property type="entry name" value="GAL4"/>
    <property type="match status" value="1"/>
</dbReference>
<dbReference type="InterPro" id="IPR007219">
    <property type="entry name" value="XnlR_reg_dom"/>
</dbReference>
<gene>
    <name evidence="8" type="ORF">BK809_0007927</name>
</gene>
<comment type="caution">
    <text evidence="8">The sequence shown here is derived from an EMBL/GenBank/DDBJ whole genome shotgun (WGS) entry which is preliminary data.</text>
</comment>
<feature type="compositionally biased region" description="Low complexity" evidence="6">
    <location>
        <begin position="75"/>
        <end position="87"/>
    </location>
</feature>
<dbReference type="PROSITE" id="PS00463">
    <property type="entry name" value="ZN2_CY6_FUNGAL_1"/>
    <property type="match status" value="1"/>
</dbReference>
<dbReference type="Pfam" id="PF04082">
    <property type="entry name" value="Fungal_trans"/>
    <property type="match status" value="1"/>
</dbReference>
<dbReference type="GO" id="GO:0003677">
    <property type="term" value="F:DNA binding"/>
    <property type="evidence" value="ECO:0007669"/>
    <property type="project" value="InterPro"/>
</dbReference>
<dbReference type="AlphaFoldDB" id="A0A1S8BK09"/>
<protein>
    <submittedName>
        <fullName evidence="8">Putative transcriptional regulatory protein PB1A11.04c</fullName>
    </submittedName>
</protein>
<dbReference type="CDD" id="cd00067">
    <property type="entry name" value="GAL4"/>
    <property type="match status" value="1"/>
</dbReference>
<evidence type="ECO:0000256" key="2">
    <source>
        <dbReference type="ARBA" id="ARBA00022723"/>
    </source>
</evidence>
<accession>A0A1S8BK09</accession>
<dbReference type="GO" id="GO:0006351">
    <property type="term" value="P:DNA-templated transcription"/>
    <property type="evidence" value="ECO:0007669"/>
    <property type="project" value="InterPro"/>
</dbReference>
<evidence type="ECO:0000256" key="1">
    <source>
        <dbReference type="ARBA" id="ARBA00004123"/>
    </source>
</evidence>
<keyword evidence="5" id="KW-0539">Nucleus</keyword>
<evidence type="ECO:0000259" key="7">
    <source>
        <dbReference type="PROSITE" id="PS50048"/>
    </source>
</evidence>
<evidence type="ECO:0000313" key="9">
    <source>
        <dbReference type="Proteomes" id="UP000190776"/>
    </source>
</evidence>
<keyword evidence="3" id="KW-0805">Transcription regulation</keyword>
<feature type="region of interest" description="Disordered" evidence="6">
    <location>
        <begin position="75"/>
        <end position="100"/>
    </location>
</feature>
<feature type="region of interest" description="Disordered" evidence="6">
    <location>
        <begin position="1"/>
        <end position="21"/>
    </location>
</feature>
<feature type="region of interest" description="Disordered" evidence="6">
    <location>
        <begin position="549"/>
        <end position="599"/>
    </location>
</feature>
<evidence type="ECO:0000256" key="3">
    <source>
        <dbReference type="ARBA" id="ARBA00023015"/>
    </source>
</evidence>
<evidence type="ECO:0000256" key="5">
    <source>
        <dbReference type="ARBA" id="ARBA00023242"/>
    </source>
</evidence>
<dbReference type="Pfam" id="PF00172">
    <property type="entry name" value="Zn_clus"/>
    <property type="match status" value="1"/>
</dbReference>
<dbReference type="InterPro" id="IPR036864">
    <property type="entry name" value="Zn2-C6_fun-type_DNA-bd_sf"/>
</dbReference>
<organism evidence="8 9">
    <name type="scientific">Diplodia seriata</name>
    <dbReference type="NCBI Taxonomy" id="420778"/>
    <lineage>
        <taxon>Eukaryota</taxon>
        <taxon>Fungi</taxon>
        <taxon>Dikarya</taxon>
        <taxon>Ascomycota</taxon>
        <taxon>Pezizomycotina</taxon>
        <taxon>Dothideomycetes</taxon>
        <taxon>Dothideomycetes incertae sedis</taxon>
        <taxon>Botryosphaeriales</taxon>
        <taxon>Botryosphaeriaceae</taxon>
        <taxon>Diplodia</taxon>
    </lineage>
</organism>
<dbReference type="PROSITE" id="PS50048">
    <property type="entry name" value="ZN2_CY6_FUNGAL_2"/>
    <property type="match status" value="1"/>
</dbReference>
<sequence>MSHLDPMQAAPPPPQPQPLATRSATACIRCRRQKTKCLHDDNGQPCRGCVKAQQQCVFPGKVPRAPRAPVIAGLPPLANTTPTTTAQLPPPQQPHKDAALPDRSDLASQLELHPSHVQDCERAFTLWPFPCFHRPSFMRQLKEGLLPQTLNYAILSSGARASPGLIRHFGSPGGASEFFAEKAQANIVSSMDCPSVPDVQSLCLLAMHHWGSGRGIRAYIYLGMAARMAQMFLPQATAGDEDFVAAETARRTIWTCFIMDQFLSCGNGRPPSIRAEELQIQLPCSEDDFHFGSPVSTTTLSGGLPGYTSPECPEAEVGEFGHMIRVAMLWRRAVSWVMDPPADEQDDTEYHAIMDELHQWAKSLPSRQRDTPGKIDLHIQVGNGYSFAFTHSVHYCTFIFLSRKQLHRMGRRTGGRDTDADVTDVINTIAYAAGRVTALITTLDADASFVNGGADGGAPPPAYPVVVLFAAYTAASTVANMILQGVPISITGSGNSVPPRSANGAGSAEDAAAAARSIVAPVLEILRKSAPVWPLAERWHSELGRLSTRLNTRGSGGVDAGAMHERHDSHHPHPTTAALNGGSPQHHHHLPPVVNGDGAKAELNGGVAPTLPPLQQLQQLEAEDTKLAPVKESEEEASERDSKAFDEHLKGLGDLATFLGTGGFRY</sequence>
<dbReference type="InterPro" id="IPR050815">
    <property type="entry name" value="TF_fung"/>
</dbReference>
<dbReference type="GO" id="GO:0005634">
    <property type="term" value="C:nucleus"/>
    <property type="evidence" value="ECO:0007669"/>
    <property type="project" value="UniProtKB-SubCell"/>
</dbReference>
<dbReference type="STRING" id="420778.A0A1S8BK09"/>
<feature type="domain" description="Zn(2)-C6 fungal-type" evidence="7">
    <location>
        <begin position="26"/>
        <end position="58"/>
    </location>
</feature>
<evidence type="ECO:0000313" key="8">
    <source>
        <dbReference type="EMBL" id="OMP87837.1"/>
    </source>
</evidence>
<dbReference type="SUPFAM" id="SSF57701">
    <property type="entry name" value="Zn2/Cys6 DNA-binding domain"/>
    <property type="match status" value="1"/>
</dbReference>
<dbReference type="GO" id="GO:0008270">
    <property type="term" value="F:zinc ion binding"/>
    <property type="evidence" value="ECO:0007669"/>
    <property type="project" value="InterPro"/>
</dbReference>
<evidence type="ECO:0000256" key="6">
    <source>
        <dbReference type="SAM" id="MobiDB-lite"/>
    </source>
</evidence>
<dbReference type="GO" id="GO:0000981">
    <property type="term" value="F:DNA-binding transcription factor activity, RNA polymerase II-specific"/>
    <property type="evidence" value="ECO:0007669"/>
    <property type="project" value="InterPro"/>
</dbReference>
<dbReference type="InterPro" id="IPR001138">
    <property type="entry name" value="Zn2Cys6_DnaBD"/>
</dbReference>
<dbReference type="SMART" id="SM00906">
    <property type="entry name" value="Fungal_trans"/>
    <property type="match status" value="1"/>
</dbReference>
<dbReference type="OrthoDB" id="2123952at2759"/>
<evidence type="ECO:0000256" key="4">
    <source>
        <dbReference type="ARBA" id="ARBA00023163"/>
    </source>
</evidence>
<reference evidence="8 9" key="1">
    <citation type="submission" date="2017-01" db="EMBL/GenBank/DDBJ databases">
        <title>Draft genome sequence of Diplodia seriata F98.1, a fungal species involved in grapevine trunk diseases.</title>
        <authorList>
            <person name="Robert-Siegwald G."/>
            <person name="Vallet J."/>
            <person name="Abou-Mansour E."/>
            <person name="Xu J."/>
            <person name="Rey P."/>
            <person name="Bertsch C."/>
            <person name="Rego C."/>
            <person name="Larignon P."/>
            <person name="Fontaine F."/>
            <person name="Lebrun M.-H."/>
        </authorList>
    </citation>
    <scope>NUCLEOTIDE SEQUENCE [LARGE SCALE GENOMIC DNA]</scope>
    <source>
        <strain evidence="8 9">F98.1</strain>
    </source>
</reference>
<dbReference type="Gene3D" id="4.10.240.10">
    <property type="entry name" value="Zn(2)-C6 fungal-type DNA-binding domain"/>
    <property type="match status" value="1"/>
</dbReference>
<comment type="subcellular location">
    <subcellularLocation>
        <location evidence="1">Nucleus</location>
    </subcellularLocation>
</comment>
<dbReference type="Proteomes" id="UP000190776">
    <property type="component" value="Unassembled WGS sequence"/>
</dbReference>
<name>A0A1S8BK09_9PEZI</name>
<dbReference type="PANTHER" id="PTHR47338:SF5">
    <property type="entry name" value="ZN(II)2CYS6 TRANSCRIPTION FACTOR (EUROFUNG)"/>
    <property type="match status" value="1"/>
</dbReference>
<keyword evidence="2" id="KW-0479">Metal-binding</keyword>
<dbReference type="EMBL" id="MSZU01000076">
    <property type="protein sequence ID" value="OMP87837.1"/>
    <property type="molecule type" value="Genomic_DNA"/>
</dbReference>
<dbReference type="CDD" id="cd12148">
    <property type="entry name" value="fungal_TF_MHR"/>
    <property type="match status" value="1"/>
</dbReference>
<dbReference type="PANTHER" id="PTHR47338">
    <property type="entry name" value="ZN(II)2CYS6 TRANSCRIPTION FACTOR (EUROFUNG)-RELATED"/>
    <property type="match status" value="1"/>
</dbReference>